<gene>
    <name evidence="1" type="ORF">I6H88_13755</name>
</gene>
<accession>A0A7T7UWV8</accession>
<evidence type="ECO:0000313" key="1">
    <source>
        <dbReference type="EMBL" id="QQN57509.1"/>
    </source>
</evidence>
<sequence>MMETPKQQAIKAAYGEYWIGLSNDQQKYALENEGWIKVTPYQYQMDMFSRLKLNKNTHSVRPKCLTGIRNNNSWTRIESEEDLPKEECKLFVHPPYQDQFIFHYHNNEGSRKELIQNHTHYQPIEVPKSPVF</sequence>
<proteinExistence type="predicted"/>
<dbReference type="Proteomes" id="UP000595426">
    <property type="component" value="Chromosome"/>
</dbReference>
<dbReference type="RefSeq" id="WP_034871280.1">
    <property type="nucleotide sequence ID" value="NZ_CBCSDR010000005.1"/>
</dbReference>
<dbReference type="KEGG" id="egm:AYC65_02830"/>
<name>A0A7T7UWV8_9FLAO</name>
<organism evidence="1 2">
    <name type="scientific">Elizabethkingia bruuniana</name>
    <dbReference type="NCBI Taxonomy" id="1756149"/>
    <lineage>
        <taxon>Bacteria</taxon>
        <taxon>Pseudomonadati</taxon>
        <taxon>Bacteroidota</taxon>
        <taxon>Flavobacteriia</taxon>
        <taxon>Flavobacteriales</taxon>
        <taxon>Weeksellaceae</taxon>
        <taxon>Elizabethkingia</taxon>
    </lineage>
</organism>
<evidence type="ECO:0000313" key="2">
    <source>
        <dbReference type="Proteomes" id="UP000595426"/>
    </source>
</evidence>
<keyword evidence="2" id="KW-1185">Reference proteome</keyword>
<dbReference type="GeneID" id="93131817"/>
<dbReference type="AlphaFoldDB" id="A0A7T7UWV8"/>
<reference evidence="1 2" key="1">
    <citation type="submission" date="2020-12" db="EMBL/GenBank/DDBJ databases">
        <title>FDA dAtabase for Regulatory Grade micrObial Sequences (FDA-ARGOS): Supporting development and validation of Infectious Disease Dx tests.</title>
        <authorList>
            <person name="Kerrigan L."/>
            <person name="Long C."/>
            <person name="Tallon L."/>
            <person name="Sadzewicz L."/>
            <person name="Zhao X."/>
            <person name="Boylan J."/>
            <person name="Ott S."/>
            <person name="Bowen H."/>
            <person name="Vavikolanu K."/>
            <person name="Mehta A."/>
            <person name="Aluvathingal J."/>
            <person name="Nadendla S."/>
            <person name="Yan Y."/>
            <person name="Sichtig H."/>
        </authorList>
    </citation>
    <scope>NUCLEOTIDE SEQUENCE [LARGE SCALE GENOMIC DNA]</scope>
    <source>
        <strain evidence="1 2">FDAARGOS_1031</strain>
    </source>
</reference>
<dbReference type="OrthoDB" id="799784at2"/>
<protein>
    <submittedName>
        <fullName evidence="1">Uncharacterized protein</fullName>
    </submittedName>
</protein>
<dbReference type="EMBL" id="CP067018">
    <property type="protein sequence ID" value="QQN57509.1"/>
    <property type="molecule type" value="Genomic_DNA"/>
</dbReference>